<evidence type="ECO:0000256" key="1">
    <source>
        <dbReference type="ARBA" id="ARBA00022614"/>
    </source>
</evidence>
<comment type="caution">
    <text evidence="3">The sequence shown here is derived from an EMBL/GenBank/DDBJ whole genome shotgun (WGS) entry which is preliminary data.</text>
</comment>
<dbReference type="InterPro" id="IPR050836">
    <property type="entry name" value="SDS22/Internalin_LRR"/>
</dbReference>
<evidence type="ECO:0000256" key="2">
    <source>
        <dbReference type="ARBA" id="ARBA00022737"/>
    </source>
</evidence>
<name>A0A1Y2C2G6_9FUNG</name>
<keyword evidence="2" id="KW-0677">Repeat</keyword>
<keyword evidence="1" id="KW-0433">Leucine-rich repeat</keyword>
<evidence type="ECO:0000313" key="4">
    <source>
        <dbReference type="Proteomes" id="UP000193642"/>
    </source>
</evidence>
<sequence>MTDSSTPNTQCQPTLTTIQTSTVALITHALFLIHPYLVYDCGLCQQDILLLLSTCKYFSEARLRHIGRMNLKIELGSPYIGTLLQSIGPSVKAASLDSTRWIDSVVARVPNPDTYVHRDYDYRKLVGSHSGWLSSLFLWRYPRSQDLIHFVILKRLDIRSADCYVPWKLLVNLEQLKSDVVQFIPECHPPKLRILEVLGCNDDFAEVACCRNLRELKVAVVTKIGPVLNHRRGKDPIGIERLEVQGWSSMNLNSIGSITSLKYLELDAEHATNLSVFWFLRNLKELVLYVQNAFNVSPLQGLQCLESLVLVSDELLDLSPLGHLINLKCLKLGHSSAFDFSPLASLVNLRDIDLQGASNLNYTNFMTEMTQLRTINLCQTRVGTLTQLQNCTQLKSLNLGDTSVSDITALKNLTSLEILDLSNTMVADVTALGALSELKELYVASTLVTSLNPIANSTQLKHLIAFEAMLTNEGVKALVSLKRLSRVILHGNFDFSDLSFLKGHETLTELSISDTAVTDVLPLAEIFSLQILRCERTNIKTLEPLRGIKLQLLDCERSLFETVPNWEGCRYSGDDEME</sequence>
<reference evidence="3 4" key="1">
    <citation type="submission" date="2016-07" db="EMBL/GenBank/DDBJ databases">
        <title>Pervasive Adenine N6-methylation of Active Genes in Fungi.</title>
        <authorList>
            <consortium name="DOE Joint Genome Institute"/>
            <person name="Mondo S.J."/>
            <person name="Dannebaum R.O."/>
            <person name="Kuo R.C."/>
            <person name="Labutti K."/>
            <person name="Haridas S."/>
            <person name="Kuo A."/>
            <person name="Salamov A."/>
            <person name="Ahrendt S.R."/>
            <person name="Lipzen A."/>
            <person name="Sullivan W."/>
            <person name="Andreopoulos W.B."/>
            <person name="Clum A."/>
            <person name="Lindquist E."/>
            <person name="Daum C."/>
            <person name="Ramamoorthy G.K."/>
            <person name="Gryganskyi A."/>
            <person name="Culley D."/>
            <person name="Magnuson J.K."/>
            <person name="James T.Y."/>
            <person name="O'Malley M.A."/>
            <person name="Stajich J.E."/>
            <person name="Spatafora J.W."/>
            <person name="Visel A."/>
            <person name="Grigoriev I.V."/>
        </authorList>
    </citation>
    <scope>NUCLEOTIDE SEQUENCE [LARGE SCALE GENOMIC DNA]</scope>
    <source>
        <strain evidence="3 4">JEL800</strain>
    </source>
</reference>
<dbReference type="PANTHER" id="PTHR46652:SF3">
    <property type="entry name" value="LEUCINE-RICH REPEAT-CONTAINING PROTEIN 9"/>
    <property type="match status" value="1"/>
</dbReference>
<keyword evidence="4" id="KW-1185">Reference proteome</keyword>
<dbReference type="SUPFAM" id="SSF52058">
    <property type="entry name" value="L domain-like"/>
    <property type="match status" value="1"/>
</dbReference>
<dbReference type="PANTHER" id="PTHR46652">
    <property type="entry name" value="LEUCINE-RICH REPEAT AND IQ DOMAIN-CONTAINING PROTEIN 1-RELATED"/>
    <property type="match status" value="1"/>
</dbReference>
<dbReference type="OrthoDB" id="7451790at2759"/>
<evidence type="ECO:0000313" key="3">
    <source>
        <dbReference type="EMBL" id="ORY40505.1"/>
    </source>
</evidence>
<protein>
    <submittedName>
        <fullName evidence="3">L domain-like protein</fullName>
    </submittedName>
</protein>
<dbReference type="EMBL" id="MCGO01000035">
    <property type="protein sequence ID" value="ORY40505.1"/>
    <property type="molecule type" value="Genomic_DNA"/>
</dbReference>
<dbReference type="InterPro" id="IPR032675">
    <property type="entry name" value="LRR_dom_sf"/>
</dbReference>
<dbReference type="AlphaFoldDB" id="A0A1Y2C2G6"/>
<dbReference type="STRING" id="329046.A0A1Y2C2G6"/>
<gene>
    <name evidence="3" type="ORF">BCR33DRAFT_852808</name>
</gene>
<proteinExistence type="predicted"/>
<organism evidence="3 4">
    <name type="scientific">Rhizoclosmatium globosum</name>
    <dbReference type="NCBI Taxonomy" id="329046"/>
    <lineage>
        <taxon>Eukaryota</taxon>
        <taxon>Fungi</taxon>
        <taxon>Fungi incertae sedis</taxon>
        <taxon>Chytridiomycota</taxon>
        <taxon>Chytridiomycota incertae sedis</taxon>
        <taxon>Chytridiomycetes</taxon>
        <taxon>Chytridiales</taxon>
        <taxon>Chytriomycetaceae</taxon>
        <taxon>Rhizoclosmatium</taxon>
    </lineage>
</organism>
<dbReference type="Gene3D" id="3.80.10.10">
    <property type="entry name" value="Ribonuclease Inhibitor"/>
    <property type="match status" value="2"/>
</dbReference>
<dbReference type="Proteomes" id="UP000193642">
    <property type="component" value="Unassembled WGS sequence"/>
</dbReference>
<accession>A0A1Y2C2G6</accession>